<dbReference type="Proteomes" id="UP000095284">
    <property type="component" value="Unplaced"/>
</dbReference>
<dbReference type="AlphaFoldDB" id="A0A1I7SJZ3"/>
<dbReference type="InterPro" id="IPR003280">
    <property type="entry name" value="2pore_dom_K_chnl"/>
</dbReference>
<name>A0A1I7SJZ3_BURXY</name>
<evidence type="ECO:0000256" key="1">
    <source>
        <dbReference type="ARBA" id="ARBA00004141"/>
    </source>
</evidence>
<dbReference type="GO" id="GO:0015271">
    <property type="term" value="F:outward rectifier potassium channel activity"/>
    <property type="evidence" value="ECO:0007669"/>
    <property type="project" value="TreeGrafter"/>
</dbReference>
<evidence type="ECO:0000256" key="3">
    <source>
        <dbReference type="ARBA" id="ARBA00022692"/>
    </source>
</evidence>
<dbReference type="SUPFAM" id="SSF81324">
    <property type="entry name" value="Voltage-gated potassium channels"/>
    <property type="match status" value="1"/>
</dbReference>
<proteinExistence type="predicted"/>
<dbReference type="GO" id="GO:0022841">
    <property type="term" value="F:potassium ion leak channel activity"/>
    <property type="evidence" value="ECO:0007669"/>
    <property type="project" value="TreeGrafter"/>
</dbReference>
<dbReference type="GO" id="GO:0030322">
    <property type="term" value="P:stabilization of membrane potential"/>
    <property type="evidence" value="ECO:0007669"/>
    <property type="project" value="TreeGrafter"/>
</dbReference>
<keyword evidence="7" id="KW-0407">Ion channel</keyword>
<dbReference type="Pfam" id="PF07885">
    <property type="entry name" value="Ion_trans_2"/>
    <property type="match status" value="1"/>
</dbReference>
<dbReference type="WBParaSite" id="BXY_1337100.1">
    <property type="protein sequence ID" value="BXY_1337100.1"/>
    <property type="gene ID" value="BXY_1337100"/>
</dbReference>
<dbReference type="GO" id="GO:0005886">
    <property type="term" value="C:plasma membrane"/>
    <property type="evidence" value="ECO:0007669"/>
    <property type="project" value="TreeGrafter"/>
</dbReference>
<keyword evidence="5" id="KW-0406">Ion transport</keyword>
<protein>
    <submittedName>
        <fullName evidence="11">Ion_trans_2 domain-containing protein</fullName>
    </submittedName>
</protein>
<dbReference type="PANTHER" id="PTHR11003:SF107">
    <property type="entry name" value="POTASSIUM CHANNEL DOMAIN-CONTAINING PROTEIN"/>
    <property type="match status" value="1"/>
</dbReference>
<dbReference type="InterPro" id="IPR013099">
    <property type="entry name" value="K_chnl_dom"/>
</dbReference>
<reference evidence="11" key="1">
    <citation type="submission" date="2016-11" db="UniProtKB">
        <authorList>
            <consortium name="WormBaseParasite"/>
        </authorList>
    </citation>
    <scope>IDENTIFICATION</scope>
</reference>
<evidence type="ECO:0000313" key="10">
    <source>
        <dbReference type="Proteomes" id="UP000095284"/>
    </source>
</evidence>
<feature type="transmembrane region" description="Helical" evidence="8">
    <location>
        <begin position="29"/>
        <end position="50"/>
    </location>
</feature>
<evidence type="ECO:0000256" key="4">
    <source>
        <dbReference type="ARBA" id="ARBA00022989"/>
    </source>
</evidence>
<evidence type="ECO:0000259" key="9">
    <source>
        <dbReference type="Pfam" id="PF07885"/>
    </source>
</evidence>
<keyword evidence="4 8" id="KW-1133">Transmembrane helix</keyword>
<keyword evidence="6 8" id="KW-0472">Membrane</keyword>
<feature type="transmembrane region" description="Helical" evidence="8">
    <location>
        <begin position="62"/>
        <end position="90"/>
    </location>
</feature>
<evidence type="ECO:0000256" key="8">
    <source>
        <dbReference type="SAM" id="Phobius"/>
    </source>
</evidence>
<keyword evidence="3 8" id="KW-0812">Transmembrane</keyword>
<evidence type="ECO:0000256" key="6">
    <source>
        <dbReference type="ARBA" id="ARBA00023136"/>
    </source>
</evidence>
<accession>A0A1I7SJZ3</accession>
<comment type="subcellular location">
    <subcellularLocation>
        <location evidence="1">Membrane</location>
        <topology evidence="1">Multi-pass membrane protein</topology>
    </subcellularLocation>
</comment>
<feature type="domain" description="Potassium channel" evidence="9">
    <location>
        <begin position="23"/>
        <end position="84"/>
    </location>
</feature>
<organism evidence="10 11">
    <name type="scientific">Bursaphelenchus xylophilus</name>
    <name type="common">Pinewood nematode worm</name>
    <name type="synonym">Aphelenchoides xylophilus</name>
    <dbReference type="NCBI Taxonomy" id="6326"/>
    <lineage>
        <taxon>Eukaryota</taxon>
        <taxon>Metazoa</taxon>
        <taxon>Ecdysozoa</taxon>
        <taxon>Nematoda</taxon>
        <taxon>Chromadorea</taxon>
        <taxon>Rhabditida</taxon>
        <taxon>Tylenchina</taxon>
        <taxon>Tylenchomorpha</taxon>
        <taxon>Aphelenchoidea</taxon>
        <taxon>Aphelenchoididae</taxon>
        <taxon>Bursaphelenchus</taxon>
    </lineage>
</organism>
<evidence type="ECO:0000256" key="5">
    <source>
        <dbReference type="ARBA" id="ARBA00023065"/>
    </source>
</evidence>
<evidence type="ECO:0000313" key="11">
    <source>
        <dbReference type="WBParaSite" id="BXY_1337100.1"/>
    </source>
</evidence>
<evidence type="ECO:0000256" key="2">
    <source>
        <dbReference type="ARBA" id="ARBA00022448"/>
    </source>
</evidence>
<keyword evidence="2" id="KW-0813">Transport</keyword>
<evidence type="ECO:0000256" key="7">
    <source>
        <dbReference type="ARBA" id="ARBA00023303"/>
    </source>
</evidence>
<dbReference type="PANTHER" id="PTHR11003">
    <property type="entry name" value="POTASSIUM CHANNEL, SUBFAMILY K"/>
    <property type="match status" value="1"/>
</dbReference>
<dbReference type="Gene3D" id="1.10.287.70">
    <property type="match status" value="1"/>
</dbReference>
<sequence>MVIKDVFIDYTKNYLTPEDIINGTGPNKWSFGASIFFSWTAITTIGYGHIVPRTLAGRISCLLYALFGIPLILVTIADIGRFLSTGIIWVHNALRRFRIGCFVRLKRCFRYCCCCVRGKRKKTKDKTTKNVDKTLSNGGTVRNENHVGGGRLMRQRLQQADNVSDAGTFEGQFLGAQDIFW</sequence>